<dbReference type="SUPFAM" id="SSF53850">
    <property type="entry name" value="Periplasmic binding protein-like II"/>
    <property type="match status" value="1"/>
</dbReference>
<comment type="subcellular location">
    <subcellularLocation>
        <location evidence="1">Periplasm</location>
    </subcellularLocation>
</comment>
<dbReference type="Gene3D" id="3.10.105.10">
    <property type="entry name" value="Dipeptide-binding Protein, Domain 3"/>
    <property type="match status" value="1"/>
</dbReference>
<keyword evidence="3" id="KW-0813">Transport</keyword>
<evidence type="ECO:0000256" key="4">
    <source>
        <dbReference type="ARBA" id="ARBA00022729"/>
    </source>
</evidence>
<dbReference type="InterPro" id="IPR000914">
    <property type="entry name" value="SBP_5_dom"/>
</dbReference>
<comment type="caution">
    <text evidence="6">The sequence shown here is derived from an EMBL/GenBank/DDBJ whole genome shotgun (WGS) entry which is preliminary data.</text>
</comment>
<dbReference type="CDD" id="cd08512">
    <property type="entry name" value="PBP2_NikA_DppA_OppA_like_7"/>
    <property type="match status" value="1"/>
</dbReference>
<dbReference type="PANTHER" id="PTHR30290:SF10">
    <property type="entry name" value="PERIPLASMIC OLIGOPEPTIDE-BINDING PROTEIN-RELATED"/>
    <property type="match status" value="1"/>
</dbReference>
<evidence type="ECO:0000259" key="5">
    <source>
        <dbReference type="Pfam" id="PF00496"/>
    </source>
</evidence>
<gene>
    <name evidence="6" type="ORF">IAI61_12320</name>
</gene>
<dbReference type="InterPro" id="IPR030678">
    <property type="entry name" value="Peptide/Ni-bd"/>
</dbReference>
<name>A0ABS3KQS0_9PROT</name>
<evidence type="ECO:0000256" key="2">
    <source>
        <dbReference type="ARBA" id="ARBA00005695"/>
    </source>
</evidence>
<evidence type="ECO:0000256" key="1">
    <source>
        <dbReference type="ARBA" id="ARBA00004418"/>
    </source>
</evidence>
<accession>A0ABS3KQS0</accession>
<dbReference type="Gene3D" id="3.40.190.10">
    <property type="entry name" value="Periplasmic binding protein-like II"/>
    <property type="match status" value="1"/>
</dbReference>
<feature type="domain" description="Solute-binding protein family 5" evidence="5">
    <location>
        <begin position="81"/>
        <end position="446"/>
    </location>
</feature>
<comment type="similarity">
    <text evidence="2">Belongs to the bacterial solute-binding protein 5 family.</text>
</comment>
<evidence type="ECO:0000313" key="7">
    <source>
        <dbReference type="Proteomes" id="UP001518989"/>
    </source>
</evidence>
<dbReference type="InterPro" id="IPR039424">
    <property type="entry name" value="SBP_5"/>
</dbReference>
<proteinExistence type="inferred from homology"/>
<evidence type="ECO:0000256" key="3">
    <source>
        <dbReference type="ARBA" id="ARBA00022448"/>
    </source>
</evidence>
<organism evidence="6 7">
    <name type="scientific">Roseomonas haemaphysalidis</name>
    <dbReference type="NCBI Taxonomy" id="2768162"/>
    <lineage>
        <taxon>Bacteria</taxon>
        <taxon>Pseudomonadati</taxon>
        <taxon>Pseudomonadota</taxon>
        <taxon>Alphaproteobacteria</taxon>
        <taxon>Acetobacterales</taxon>
        <taxon>Roseomonadaceae</taxon>
        <taxon>Roseomonas</taxon>
    </lineage>
</organism>
<dbReference type="EMBL" id="JACTNG010000006">
    <property type="protein sequence ID" value="MBO1079816.1"/>
    <property type="molecule type" value="Genomic_DNA"/>
</dbReference>
<dbReference type="RefSeq" id="WP_207417570.1">
    <property type="nucleotide sequence ID" value="NZ_CP061177.1"/>
</dbReference>
<dbReference type="PIRSF" id="PIRSF002741">
    <property type="entry name" value="MppA"/>
    <property type="match status" value="1"/>
</dbReference>
<keyword evidence="7" id="KW-1185">Reference proteome</keyword>
<evidence type="ECO:0000313" key="6">
    <source>
        <dbReference type="EMBL" id="MBO1079816.1"/>
    </source>
</evidence>
<protein>
    <submittedName>
        <fullName evidence="6">ABC transporter substrate-binding protein</fullName>
    </submittedName>
</protein>
<reference evidence="6 7" key="1">
    <citation type="submission" date="2020-09" db="EMBL/GenBank/DDBJ databases">
        <title>Roseomonas.</title>
        <authorList>
            <person name="Zhu W."/>
        </authorList>
    </citation>
    <scope>NUCLEOTIDE SEQUENCE [LARGE SCALE GENOMIC DNA]</scope>
    <source>
        <strain evidence="6 7">573</strain>
    </source>
</reference>
<dbReference type="PANTHER" id="PTHR30290">
    <property type="entry name" value="PERIPLASMIC BINDING COMPONENT OF ABC TRANSPORTER"/>
    <property type="match status" value="1"/>
</dbReference>
<dbReference type="Proteomes" id="UP001518989">
    <property type="component" value="Unassembled WGS sequence"/>
</dbReference>
<keyword evidence="4" id="KW-0732">Signal</keyword>
<sequence length="526" mass="56946">MRRRDVLKLAAAVPALAGAGPAARGDSLRLLTEGWPNTFDPIGLGANRYAIGLHWNSYDRLLRFATVRKADGTLAEDPTRLEGELAEGWEVSADGREITLRLRQGALFHDGTPVGAEDVKWSLDRVVSLPVGRAQFATGSMLDPSQFRVLDARTLRIATPRADRFTLPNLALTFPIIINSRLARAQATAADPWATDWLRGNVAGGGAFRLEQHQPGQRLLLSRNDDWHNGAAPGFRRVLWQASPTPAARRAALERGDADWAQDLLPRDAAALAESGRLLVPAGAAPGAFHFIGMNGLRPPFDDVRVRRAVACALPYQAMFQAALFGRGRPLFGPPDAADGLRFPQPMGTATDPEQARALLAEAGLAEGFSTTFSFDQTRATVGGPVALLVQEALGRVGIRVTIETVPGGQLGTLLERRQVPFFFEGSAAFLAAPDYFFRVFYHGSTRWNFGAYGNPEFAALVEQTRFAPAGDGYDAAVARMIALARADLPIIPLWQPASDNGLQPGISGHVERFHRMPELRTLGRG</sequence>
<dbReference type="Pfam" id="PF00496">
    <property type="entry name" value="SBP_bac_5"/>
    <property type="match status" value="1"/>
</dbReference>